<comment type="caution">
    <text evidence="2">The sequence shown here is derived from an EMBL/GenBank/DDBJ whole genome shotgun (WGS) entry which is preliminary data.</text>
</comment>
<accession>A0ABQ0X8H6</accession>
<feature type="compositionally biased region" description="Basic and acidic residues" evidence="1">
    <location>
        <begin position="24"/>
        <end position="36"/>
    </location>
</feature>
<evidence type="ECO:0000313" key="3">
    <source>
        <dbReference type="Proteomes" id="UP000321155"/>
    </source>
</evidence>
<gene>
    <name evidence="2" type="ORF">KFL01_03360</name>
</gene>
<feature type="region of interest" description="Disordered" evidence="1">
    <location>
        <begin position="1"/>
        <end position="59"/>
    </location>
</feature>
<dbReference type="EMBL" id="BJZR01000005">
    <property type="protein sequence ID" value="GEO91030.1"/>
    <property type="molecule type" value="Genomic_DNA"/>
</dbReference>
<evidence type="ECO:0000313" key="2">
    <source>
        <dbReference type="EMBL" id="GEO91030.1"/>
    </source>
</evidence>
<keyword evidence="3" id="KW-1185">Reference proteome</keyword>
<dbReference type="Proteomes" id="UP000321155">
    <property type="component" value="Unassembled WGS sequence"/>
</dbReference>
<evidence type="ECO:0000256" key="1">
    <source>
        <dbReference type="SAM" id="MobiDB-lite"/>
    </source>
</evidence>
<reference evidence="2 3" key="1">
    <citation type="submission" date="2019-07" db="EMBL/GenBank/DDBJ databases">
        <title>Whole genome shotgun sequence of Kocuria flava NBRC 107626.</title>
        <authorList>
            <person name="Hosoyama A."/>
            <person name="Uohara A."/>
            <person name="Ohji S."/>
            <person name="Ichikawa N."/>
        </authorList>
    </citation>
    <scope>NUCLEOTIDE SEQUENCE [LARGE SCALE GENOMIC DNA]</scope>
    <source>
        <strain evidence="2 3">NBRC 107626</strain>
    </source>
</reference>
<protein>
    <submittedName>
        <fullName evidence="2">Uncharacterized protein</fullName>
    </submittedName>
</protein>
<organism evidence="2 3">
    <name type="scientific">Kocuria flava</name>
    <dbReference type="NCBI Taxonomy" id="446860"/>
    <lineage>
        <taxon>Bacteria</taxon>
        <taxon>Bacillati</taxon>
        <taxon>Actinomycetota</taxon>
        <taxon>Actinomycetes</taxon>
        <taxon>Micrococcales</taxon>
        <taxon>Micrococcaceae</taxon>
        <taxon>Kocuria</taxon>
    </lineage>
</organism>
<feature type="compositionally biased region" description="Low complexity" evidence="1">
    <location>
        <begin position="9"/>
        <end position="23"/>
    </location>
</feature>
<name>A0ABQ0X8H6_9MICC</name>
<proteinExistence type="predicted"/>
<sequence length="73" mass="7714">MAESAAAGAVVPTARVAASAPATRAERRAREGRAEDSSVMGTSGGKEGRGDVRRTARPATRPLYCISKLRRRM</sequence>